<organism evidence="1 2">
    <name type="scientific">Streptomyces griseochromogenes</name>
    <dbReference type="NCBI Taxonomy" id="68214"/>
    <lineage>
        <taxon>Bacteria</taxon>
        <taxon>Bacillati</taxon>
        <taxon>Actinomycetota</taxon>
        <taxon>Actinomycetes</taxon>
        <taxon>Kitasatosporales</taxon>
        <taxon>Streptomycetaceae</taxon>
        <taxon>Streptomyces</taxon>
    </lineage>
</organism>
<evidence type="ECO:0000313" key="2">
    <source>
        <dbReference type="Proteomes" id="UP000092659"/>
    </source>
</evidence>
<protein>
    <submittedName>
        <fullName evidence="1">Uncharacterized protein</fullName>
    </submittedName>
</protein>
<accession>A0A1B1B012</accession>
<dbReference type="AlphaFoldDB" id="A0A1B1B012"/>
<reference evidence="1 2" key="1">
    <citation type="submission" date="2016-06" db="EMBL/GenBank/DDBJ databases">
        <title>Complete genome sequence of Streptomyces griseochromogenes ATCC 14511, the Blasticidin S producer.</title>
        <authorList>
            <person name="Wu L."/>
        </authorList>
    </citation>
    <scope>NUCLEOTIDE SEQUENCE [LARGE SCALE GENOMIC DNA]</scope>
    <source>
        <strain evidence="1 2">ATCC 14511</strain>
    </source>
</reference>
<dbReference type="KEGG" id="sgs:AVL59_23525"/>
<gene>
    <name evidence="1" type="ORF">AVL59_23525</name>
</gene>
<name>A0A1B1B012_9ACTN</name>
<dbReference type="EMBL" id="CP016279">
    <property type="protein sequence ID" value="ANP52137.1"/>
    <property type="molecule type" value="Genomic_DNA"/>
</dbReference>
<dbReference type="Proteomes" id="UP000092659">
    <property type="component" value="Chromosome"/>
</dbReference>
<evidence type="ECO:0000313" key="1">
    <source>
        <dbReference type="EMBL" id="ANP52137.1"/>
    </source>
</evidence>
<proteinExistence type="predicted"/>
<sequence length="121" mass="12147">MEGSAGQTAQAAHDDRAVVADLTGALAEGDVLGPVDGVLDDPVRTCSGRDLLRGGLLGAQTGDSVGGLGLPLLLADAAALAADAHHLAGMQEAQSADGDDLDFADLFPALPRSREQSRMGT</sequence>